<dbReference type="PANTHER" id="PTHR46190">
    <property type="entry name" value="SI:CH211-201H21.5-RELATED"/>
    <property type="match status" value="1"/>
</dbReference>
<dbReference type="Proteomes" id="UP000230423">
    <property type="component" value="Unassembled WGS sequence"/>
</dbReference>
<dbReference type="PANTHER" id="PTHR46190:SF1">
    <property type="entry name" value="SI:CH211-201H21.5"/>
    <property type="match status" value="1"/>
</dbReference>
<evidence type="ECO:0000313" key="2">
    <source>
        <dbReference type="Proteomes" id="UP000230423"/>
    </source>
</evidence>
<name>A0A2G9UTT9_TELCI</name>
<evidence type="ECO:0000313" key="1">
    <source>
        <dbReference type="EMBL" id="PIO73665.1"/>
    </source>
</evidence>
<gene>
    <name evidence="1" type="ORF">TELCIR_04358</name>
</gene>
<dbReference type="InterPro" id="IPR052775">
    <property type="entry name" value="IUN_hydrolase"/>
</dbReference>
<dbReference type="AlphaFoldDB" id="A0A2G9UTT9"/>
<dbReference type="EMBL" id="KZ345411">
    <property type="protein sequence ID" value="PIO73665.1"/>
    <property type="molecule type" value="Genomic_DNA"/>
</dbReference>
<organism evidence="1 2">
    <name type="scientific">Teladorsagia circumcincta</name>
    <name type="common">Brown stomach worm</name>
    <name type="synonym">Ostertagia circumcincta</name>
    <dbReference type="NCBI Taxonomy" id="45464"/>
    <lineage>
        <taxon>Eukaryota</taxon>
        <taxon>Metazoa</taxon>
        <taxon>Ecdysozoa</taxon>
        <taxon>Nematoda</taxon>
        <taxon>Chromadorea</taxon>
        <taxon>Rhabditida</taxon>
        <taxon>Rhabditina</taxon>
        <taxon>Rhabditomorpha</taxon>
        <taxon>Strongyloidea</taxon>
        <taxon>Trichostrongylidae</taxon>
        <taxon>Teladorsagia</taxon>
    </lineage>
</organism>
<keyword evidence="2" id="KW-1185">Reference proteome</keyword>
<dbReference type="GO" id="GO:0016799">
    <property type="term" value="F:hydrolase activity, hydrolyzing N-glycosyl compounds"/>
    <property type="evidence" value="ECO:0007669"/>
    <property type="project" value="InterPro"/>
</dbReference>
<dbReference type="InterPro" id="IPR036452">
    <property type="entry name" value="Ribo_hydro-like"/>
</dbReference>
<accession>A0A2G9UTT9</accession>
<dbReference type="Gene3D" id="3.90.245.10">
    <property type="entry name" value="Ribonucleoside hydrolase-like"/>
    <property type="match status" value="2"/>
</dbReference>
<sequence>MSVHYSNDGAATGASFATDTDGVSDDIRAISLALQHPDVEVTIPVYKGAREPLIGEKPLCSESIFFGKDGIGDQPEAFPEVLEEDFRSASEEVAAIALVRLAKEHPTATLHEKEVDFNAHLQYDTKLASFLRTVTSTGRAAMEKNGRQFAYCDEIAVAAAIDLEKVARKTTHLRANVELSGTHSRGQVIIDWVDVLWNNEDAEYVASQGKMIDRKSLPITFVTSYNVRVVDDWLKKAVKGEPGPW</sequence>
<dbReference type="OrthoDB" id="432381at2759"/>
<protein>
    <submittedName>
        <fullName evidence="1">Inosine-uridine preferring nucleoside hydrolase</fullName>
    </submittedName>
</protein>
<proteinExistence type="predicted"/>
<dbReference type="SUPFAM" id="SSF53590">
    <property type="entry name" value="Nucleoside hydrolase"/>
    <property type="match status" value="1"/>
</dbReference>
<reference evidence="1 2" key="1">
    <citation type="submission" date="2015-09" db="EMBL/GenBank/DDBJ databases">
        <title>Draft genome of the parasitic nematode Teladorsagia circumcincta isolate WARC Sus (inbred).</title>
        <authorList>
            <person name="Mitreva M."/>
        </authorList>
    </citation>
    <scope>NUCLEOTIDE SEQUENCE [LARGE SCALE GENOMIC DNA]</scope>
    <source>
        <strain evidence="1 2">S</strain>
    </source>
</reference>
<keyword evidence="1" id="KW-0378">Hydrolase</keyword>